<reference evidence="7" key="1">
    <citation type="submission" date="2021-03" db="EMBL/GenBank/DDBJ databases">
        <authorList>
            <person name="Bekaert M."/>
        </authorList>
    </citation>
    <scope>NUCLEOTIDE SEQUENCE</scope>
</reference>
<feature type="chain" id="PRO_5035928484" description="EGF-like domain-containing protein" evidence="4">
    <location>
        <begin position="19"/>
        <end position="898"/>
    </location>
</feature>
<dbReference type="OrthoDB" id="6049036at2759"/>
<evidence type="ECO:0000313" key="8">
    <source>
        <dbReference type="Proteomes" id="UP000683360"/>
    </source>
</evidence>
<organism evidence="7 8">
    <name type="scientific">Mytilus edulis</name>
    <name type="common">Blue mussel</name>
    <dbReference type="NCBI Taxonomy" id="6550"/>
    <lineage>
        <taxon>Eukaryota</taxon>
        <taxon>Metazoa</taxon>
        <taxon>Spiralia</taxon>
        <taxon>Lophotrochozoa</taxon>
        <taxon>Mollusca</taxon>
        <taxon>Bivalvia</taxon>
        <taxon>Autobranchia</taxon>
        <taxon>Pteriomorphia</taxon>
        <taxon>Mytilida</taxon>
        <taxon>Mytiloidea</taxon>
        <taxon>Mytilidae</taxon>
        <taxon>Mytilinae</taxon>
        <taxon>Mytilus</taxon>
    </lineage>
</organism>
<dbReference type="EMBL" id="CAJPWZ010001995">
    <property type="protein sequence ID" value="CAG2228387.1"/>
    <property type="molecule type" value="Genomic_DNA"/>
</dbReference>
<dbReference type="PANTHER" id="PTHR14949:SF54">
    <property type="entry name" value="VWFD DOMAIN-CONTAINING PROTEIN"/>
    <property type="match status" value="1"/>
</dbReference>
<protein>
    <recommendedName>
        <fullName evidence="5 6">EGF-like domain-containing protein</fullName>
    </recommendedName>
</protein>
<comment type="caution">
    <text evidence="7">The sequence shown here is derived from an EMBL/GenBank/DDBJ whole genome shotgun (WGS) entry which is preliminary data.</text>
</comment>
<feature type="signal peptide" evidence="4">
    <location>
        <begin position="1"/>
        <end position="18"/>
    </location>
</feature>
<evidence type="ECO:0000313" key="7">
    <source>
        <dbReference type="EMBL" id="CAG2228387.1"/>
    </source>
</evidence>
<dbReference type="InterPro" id="IPR058727">
    <property type="entry name" value="Helical_Vwde"/>
</dbReference>
<keyword evidence="2" id="KW-1015">Disulfide bond</keyword>
<dbReference type="Gene3D" id="2.60.120.260">
    <property type="entry name" value="Galactose-binding domain-like"/>
    <property type="match status" value="1"/>
</dbReference>
<evidence type="ECO:0000256" key="4">
    <source>
        <dbReference type="SAM" id="SignalP"/>
    </source>
</evidence>
<dbReference type="FunFam" id="2.10.25.10:FF:000001">
    <property type="entry name" value="Tenascin C"/>
    <property type="match status" value="1"/>
</dbReference>
<evidence type="ECO:0000259" key="6">
    <source>
        <dbReference type="PROSITE" id="PS01186"/>
    </source>
</evidence>
<dbReference type="GO" id="GO:0005102">
    <property type="term" value="F:signaling receptor binding"/>
    <property type="evidence" value="ECO:0007669"/>
    <property type="project" value="TreeGrafter"/>
</dbReference>
<dbReference type="Pfam" id="PF23283">
    <property type="entry name" value="D8C_UMOD"/>
    <property type="match status" value="1"/>
</dbReference>
<dbReference type="GO" id="GO:0005576">
    <property type="term" value="C:extracellular region"/>
    <property type="evidence" value="ECO:0007669"/>
    <property type="project" value="TreeGrafter"/>
</dbReference>
<proteinExistence type="predicted"/>
<dbReference type="AlphaFoldDB" id="A0A8S3T471"/>
<dbReference type="Pfam" id="PF23106">
    <property type="entry name" value="EGF_Teneurin"/>
    <property type="match status" value="1"/>
</dbReference>
<evidence type="ECO:0000256" key="3">
    <source>
        <dbReference type="ARBA" id="ARBA00023180"/>
    </source>
</evidence>
<dbReference type="Proteomes" id="UP000683360">
    <property type="component" value="Unassembled WGS sequence"/>
</dbReference>
<dbReference type="GO" id="GO:0009986">
    <property type="term" value="C:cell surface"/>
    <property type="evidence" value="ECO:0007669"/>
    <property type="project" value="TreeGrafter"/>
</dbReference>
<dbReference type="InterPro" id="IPR057774">
    <property type="entry name" value="D8C_UMOD/GP2/OIT3-like"/>
</dbReference>
<dbReference type="Pfam" id="PF26129">
    <property type="entry name" value="Vwde"/>
    <property type="match status" value="1"/>
</dbReference>
<name>A0A8S3T471_MYTED</name>
<dbReference type="PROSITE" id="PS01186">
    <property type="entry name" value="EGF_2"/>
    <property type="match status" value="1"/>
</dbReference>
<sequence length="898" mass="99287">MMSLKTLLIVLVIYGVSATRCPYPSNGACKNAKLLTDSHRSTQFIASNTARLLCDTWVAEGWYRFKPNGKDVTMPMSCVEPNHCGTVTPIWFQGVLPKVQDGATLGKGCLNHGKSAVLQVIYGGTQCCHEPKDICIQNCGGYYVYRLTRVSGCSTAYCADMYPIMNSQPVLENPKCENGDLKFSCKIPYDPTDLQAKLQVVWLVDGKPLSKFGTSQPIIQTLSNGDRITKLDGLNLYGNMGKRVTPSDITIPENGGPQTISLTTSIPHCGILGNTYSCEFAVELKAKDNFQYDQSTNGCRYTFKYNKATKLCEAKIKVLATRDFVKDGDKTHILDFRPIETSSTQNAILPWAKHQLSPIQVNSYVIGDSVLYRTKASCTKIRPLEINFPSGARLTVSIDVVNNLLSPINLEIPSDHQNCAEGLCGSFDGKYIDRNGKDWANDSKAVSYDQFPKSWFIPKPQSMFYNKSTVIDQRYSKGHEYCQCLQNVTSCSGSAKNPLTPVFNGNKGLPLLPPKKQTNGKRSFKTETQRTEDNIRKRSILTWPTQSGKTLSYAINVCRKAFQKASLYPHCRENVDDYTVLLDSCTEDIKITDSLTFLDNFVLVYNEACQITIAGDIKYYVTGKNGQLVLPDYVTSDICPSECSMKGKCNQGQCICNSGYHGPDCSVKVGSVPLIHFVYGEDDVDSLCDIRQEDCRTAYVIADNLMYSPDLQCRIRYLKMENGKLVDDKGKGDILVKGMFTSFNELECPLPPSGVSNGAVVGGFKISITTDGQQYSNAETLIIFDSLCQACNEEGNCTMKPNICQIDNKCIRKGEQNSKQQICNPSVSQNSWTIDQRVQEIDHFTASLTGCLCVDDPGAFTCACCQNAGCPCASKSPHQCVDCTHTDECGKYPDIFDI</sequence>
<dbReference type="PROSITE" id="PS00022">
    <property type="entry name" value="EGF_1"/>
    <property type="match status" value="1"/>
</dbReference>
<dbReference type="PANTHER" id="PTHR14949">
    <property type="entry name" value="EGF-LIKE-DOMAIN, MULTIPLE 7, 8"/>
    <property type="match status" value="1"/>
</dbReference>
<dbReference type="InterPro" id="IPR050969">
    <property type="entry name" value="Dev_Signal_Modulators"/>
</dbReference>
<accession>A0A8S3T471</accession>
<keyword evidence="8" id="KW-1185">Reference proteome</keyword>
<keyword evidence="3" id="KW-0325">Glycoprotein</keyword>
<dbReference type="InterPro" id="IPR000742">
    <property type="entry name" value="EGF"/>
</dbReference>
<keyword evidence="1 4" id="KW-0732">Signal</keyword>
<evidence type="ECO:0000256" key="1">
    <source>
        <dbReference type="ARBA" id="ARBA00022729"/>
    </source>
</evidence>
<evidence type="ECO:0000259" key="5">
    <source>
        <dbReference type="PROSITE" id="PS00022"/>
    </source>
</evidence>
<feature type="domain" description="EGF-like" evidence="5 6">
    <location>
        <begin position="654"/>
        <end position="665"/>
    </location>
</feature>
<gene>
    <name evidence="7" type="ORF">MEDL_41349</name>
</gene>
<evidence type="ECO:0000256" key="2">
    <source>
        <dbReference type="ARBA" id="ARBA00023157"/>
    </source>
</evidence>